<dbReference type="Gene3D" id="3.30.70.1230">
    <property type="entry name" value="Nucleotide cyclase"/>
    <property type="match status" value="1"/>
</dbReference>
<evidence type="ECO:0000259" key="1">
    <source>
        <dbReference type="PROSITE" id="PS50125"/>
    </source>
</evidence>
<dbReference type="SUPFAM" id="SSF55073">
    <property type="entry name" value="Nucleotide cyclase"/>
    <property type="match status" value="1"/>
</dbReference>
<reference evidence="2" key="1">
    <citation type="submission" date="2021-04" db="EMBL/GenBank/DDBJ databases">
        <title>Oceanospirillales bacteria with DddD are important DMSP degraders in coastal seawater.</title>
        <authorList>
            <person name="Liu J."/>
        </authorList>
    </citation>
    <scope>NUCLEOTIDE SEQUENCE</scope>
    <source>
        <strain evidence="2">D13-1</strain>
    </source>
</reference>
<gene>
    <name evidence="2" type="ORF">KDW95_00965</name>
</gene>
<dbReference type="InterPro" id="IPR029787">
    <property type="entry name" value="Nucleotide_cyclase"/>
</dbReference>
<dbReference type="EMBL" id="CP073347">
    <property type="protein sequence ID" value="UTW12287.1"/>
    <property type="molecule type" value="Genomic_DNA"/>
</dbReference>
<dbReference type="PROSITE" id="PS50125">
    <property type="entry name" value="GUANYLATE_CYCLASE_2"/>
    <property type="match status" value="1"/>
</dbReference>
<feature type="domain" description="Guanylate cyclase" evidence="1">
    <location>
        <begin position="1"/>
        <end position="48"/>
    </location>
</feature>
<proteinExistence type="predicted"/>
<organism evidence="2 3">
    <name type="scientific">Marinobacterium rhizophilum</name>
    <dbReference type="NCBI Taxonomy" id="420402"/>
    <lineage>
        <taxon>Bacteria</taxon>
        <taxon>Pseudomonadati</taxon>
        <taxon>Pseudomonadota</taxon>
        <taxon>Gammaproteobacteria</taxon>
        <taxon>Oceanospirillales</taxon>
        <taxon>Oceanospirillaceae</taxon>
        <taxon>Marinobacterium</taxon>
    </lineage>
</organism>
<dbReference type="InterPro" id="IPR001054">
    <property type="entry name" value="A/G_cyclase"/>
</dbReference>
<dbReference type="Proteomes" id="UP001058461">
    <property type="component" value="Chromosome"/>
</dbReference>
<sequence length="143" mass="16212">MFSRFSASMSPERLVAVLNEIFTNSDSIADFRGLEKIKTIGDAYMAAAWTCEVRPRWQSASPSSAWSTRMRRKQRPAPGSPITLVPPCSCAASWRHLSALWPTVHYINRLTHRRPGDLLIVAVDAVQCVRRCPCFHVWLYAHL</sequence>
<keyword evidence="3" id="KW-1185">Reference proteome</keyword>
<protein>
    <recommendedName>
        <fullName evidence="1">Guanylate cyclase domain-containing protein</fullName>
    </recommendedName>
</protein>
<name>A0ABY5HM02_9GAMM</name>
<dbReference type="Pfam" id="PF00211">
    <property type="entry name" value="Guanylate_cyc"/>
    <property type="match status" value="1"/>
</dbReference>
<evidence type="ECO:0000313" key="3">
    <source>
        <dbReference type="Proteomes" id="UP001058461"/>
    </source>
</evidence>
<evidence type="ECO:0000313" key="2">
    <source>
        <dbReference type="EMBL" id="UTW12287.1"/>
    </source>
</evidence>
<accession>A0ABY5HM02</accession>